<organism evidence="1 2">
    <name type="scientific">Sphingobacterium kyonggiense</name>
    <dbReference type="NCBI Taxonomy" id="714075"/>
    <lineage>
        <taxon>Bacteria</taxon>
        <taxon>Pseudomonadati</taxon>
        <taxon>Bacteroidota</taxon>
        <taxon>Sphingobacteriia</taxon>
        <taxon>Sphingobacteriales</taxon>
        <taxon>Sphingobacteriaceae</taxon>
        <taxon>Sphingobacterium</taxon>
    </lineage>
</organism>
<gene>
    <name evidence="1" type="ORF">GCM10022216_04700</name>
</gene>
<protein>
    <recommendedName>
        <fullName evidence="3">P pilus assembly chaperone PapD</fullName>
    </recommendedName>
</protein>
<sequence length="231" mass="26009">MQFIDVTNPSKDYALELGVSFEDWSYSIVGDNVLSAKGSLTNSCSSWLSVSDPYFSLAPGESKRIQVTLNVPKDMSTQNETPVHTSMLFVTQLNPRARSDRDGATIRLAVRSGIKIYHRLNGREQQDIDITNISYLTVDSMGDFLAADYDVHSNTWMEGKVRTELINQENGKKINIEDIGFYALPKDVRKQYIQLPNDLPSGKYVASVIFLYNDQESVKVGELEFDHVAKK</sequence>
<evidence type="ECO:0000313" key="1">
    <source>
        <dbReference type="EMBL" id="GAA4133007.1"/>
    </source>
</evidence>
<dbReference type="InterPro" id="IPR013783">
    <property type="entry name" value="Ig-like_fold"/>
</dbReference>
<name>A0ABP7YBB1_9SPHI</name>
<evidence type="ECO:0008006" key="3">
    <source>
        <dbReference type="Google" id="ProtNLM"/>
    </source>
</evidence>
<dbReference type="Gene3D" id="2.60.40.10">
    <property type="entry name" value="Immunoglobulins"/>
    <property type="match status" value="1"/>
</dbReference>
<accession>A0ABP7YBB1</accession>
<comment type="caution">
    <text evidence="1">The sequence shown here is derived from an EMBL/GenBank/DDBJ whole genome shotgun (WGS) entry which is preliminary data.</text>
</comment>
<keyword evidence="2" id="KW-1185">Reference proteome</keyword>
<proteinExistence type="predicted"/>
<reference evidence="2" key="1">
    <citation type="journal article" date="2019" name="Int. J. Syst. Evol. Microbiol.">
        <title>The Global Catalogue of Microorganisms (GCM) 10K type strain sequencing project: providing services to taxonomists for standard genome sequencing and annotation.</title>
        <authorList>
            <consortium name="The Broad Institute Genomics Platform"/>
            <consortium name="The Broad Institute Genome Sequencing Center for Infectious Disease"/>
            <person name="Wu L."/>
            <person name="Ma J."/>
        </authorList>
    </citation>
    <scope>NUCLEOTIDE SEQUENCE [LARGE SCALE GENOMIC DNA]</scope>
    <source>
        <strain evidence="2">JCM 16704</strain>
    </source>
</reference>
<dbReference type="Proteomes" id="UP001500101">
    <property type="component" value="Unassembled WGS sequence"/>
</dbReference>
<dbReference type="EMBL" id="BAAAZI010000004">
    <property type="protein sequence ID" value="GAA4133007.1"/>
    <property type="molecule type" value="Genomic_DNA"/>
</dbReference>
<evidence type="ECO:0000313" key="2">
    <source>
        <dbReference type="Proteomes" id="UP001500101"/>
    </source>
</evidence>